<accession>A0A4Q1CBG6</accession>
<keyword evidence="3" id="KW-1185">Reference proteome</keyword>
<evidence type="ECO:0000256" key="1">
    <source>
        <dbReference type="SAM" id="SignalP"/>
    </source>
</evidence>
<dbReference type="Proteomes" id="UP000290218">
    <property type="component" value="Unassembled WGS sequence"/>
</dbReference>
<dbReference type="PROSITE" id="PS51257">
    <property type="entry name" value="PROKAR_LIPOPROTEIN"/>
    <property type="match status" value="1"/>
</dbReference>
<name>A0A4Q1CBG6_9BACT</name>
<protein>
    <submittedName>
        <fullName evidence="2">Uncharacterized protein</fullName>
    </submittedName>
</protein>
<dbReference type="RefSeq" id="WP_129047617.1">
    <property type="nucleotide sequence ID" value="NZ_SDHX01000001.1"/>
</dbReference>
<comment type="caution">
    <text evidence="2">The sequence shown here is derived from an EMBL/GenBank/DDBJ whole genome shotgun (WGS) entry which is preliminary data.</text>
</comment>
<dbReference type="EMBL" id="SDHX01000001">
    <property type="protein sequence ID" value="RXK56251.1"/>
    <property type="molecule type" value="Genomic_DNA"/>
</dbReference>
<dbReference type="AlphaFoldDB" id="A0A4Q1CBG6"/>
<gene>
    <name evidence="2" type="ORF">ESB00_10360</name>
</gene>
<reference evidence="2 3" key="1">
    <citation type="submission" date="2019-01" db="EMBL/GenBank/DDBJ databases">
        <title>Lacunisphaera sp. strain TWA-58.</title>
        <authorList>
            <person name="Chen W.-M."/>
        </authorList>
    </citation>
    <scope>NUCLEOTIDE SEQUENCE [LARGE SCALE GENOMIC DNA]</scope>
    <source>
        <strain evidence="2 3">TWA-58</strain>
    </source>
</reference>
<proteinExistence type="predicted"/>
<organism evidence="2 3">
    <name type="scientific">Oleiharenicola lentus</name>
    <dbReference type="NCBI Taxonomy" id="2508720"/>
    <lineage>
        <taxon>Bacteria</taxon>
        <taxon>Pseudomonadati</taxon>
        <taxon>Verrucomicrobiota</taxon>
        <taxon>Opitutia</taxon>
        <taxon>Opitutales</taxon>
        <taxon>Opitutaceae</taxon>
        <taxon>Oleiharenicola</taxon>
    </lineage>
</organism>
<sequence>MIRPFLSLFFLALLGCPHLPAAPLPSLPTDLVELAVRTKAPRWKFVDHQRMREMRETFALQVTAAAAFQAPDQVVDGKTLATHLADKLRFFLVTPELYPDGSTREPEAQGGIGGWTHHVPAHALLLAKRTPAAWSQLSADEKARADLLMQALALAAHFCLDDDNDYYLLLDGYSLFHKSWNPNHVEGYVGAIISASLYFGPDELNAFFRGFDFDRFIARLEAARFLNIKRCWTWNPAIRDLMMNGGSVAVPAKQVLAQGVITRGAGVRNDFTLNGDTLHQPWLLHRGQALRLFSKAVRTVVHTGTGYSSGLMQRASAATESPWEGQMGMLHEFESTDWDGLRTSLGYAFEGAMIDIPTAATLKLVGEWRATEGGDMLERRMGVGMGDMIFKAREGYRSFSQAKQREYNWDEHLLPMGADFIVGLWQTYFAPPPPPSK</sequence>
<keyword evidence="1" id="KW-0732">Signal</keyword>
<dbReference type="OrthoDB" id="186662at2"/>
<evidence type="ECO:0000313" key="2">
    <source>
        <dbReference type="EMBL" id="RXK56251.1"/>
    </source>
</evidence>
<feature type="chain" id="PRO_5020264158" evidence="1">
    <location>
        <begin position="22"/>
        <end position="437"/>
    </location>
</feature>
<evidence type="ECO:0000313" key="3">
    <source>
        <dbReference type="Proteomes" id="UP000290218"/>
    </source>
</evidence>
<feature type="signal peptide" evidence="1">
    <location>
        <begin position="1"/>
        <end position="21"/>
    </location>
</feature>